<evidence type="ECO:0000256" key="1">
    <source>
        <dbReference type="ARBA" id="ARBA00006295"/>
    </source>
</evidence>
<comment type="similarity">
    <text evidence="1">Belongs to the ParB family.</text>
</comment>
<feature type="coiled-coil region" evidence="2">
    <location>
        <begin position="575"/>
        <end position="602"/>
    </location>
</feature>
<keyword evidence="2" id="KW-0175">Coiled coil</keyword>
<dbReference type="Pfam" id="PF17762">
    <property type="entry name" value="HTH_ParB"/>
    <property type="match status" value="1"/>
</dbReference>
<dbReference type="EMBL" id="JBEXAC010000002">
    <property type="protein sequence ID" value="MET7000667.1"/>
    <property type="molecule type" value="Genomic_DNA"/>
</dbReference>
<dbReference type="Gene3D" id="1.10.10.2830">
    <property type="match status" value="1"/>
</dbReference>
<protein>
    <submittedName>
        <fullName evidence="4">ParB/RepB/Spo0J family partition protein</fullName>
    </submittedName>
</protein>
<dbReference type="Pfam" id="PF02195">
    <property type="entry name" value="ParB_N"/>
    <property type="match status" value="1"/>
</dbReference>
<comment type="caution">
    <text evidence="4">The sequence shown here is derived from an EMBL/GenBank/DDBJ whole genome shotgun (WGS) entry which is preliminary data.</text>
</comment>
<dbReference type="Proteomes" id="UP001549749">
    <property type="component" value="Unassembled WGS sequence"/>
</dbReference>
<dbReference type="InterPro" id="IPR004437">
    <property type="entry name" value="ParB/RepB/Spo0J"/>
</dbReference>
<dbReference type="Gene3D" id="3.90.1530.30">
    <property type="match status" value="1"/>
</dbReference>
<evidence type="ECO:0000256" key="2">
    <source>
        <dbReference type="SAM" id="Coils"/>
    </source>
</evidence>
<dbReference type="PANTHER" id="PTHR33375:SF7">
    <property type="entry name" value="CHROMOSOME 2-PARTITIONING PROTEIN PARB-RELATED"/>
    <property type="match status" value="1"/>
</dbReference>
<dbReference type="InterPro" id="IPR050336">
    <property type="entry name" value="Chromosome_partition/occlusion"/>
</dbReference>
<dbReference type="InterPro" id="IPR036086">
    <property type="entry name" value="ParB/Sulfiredoxin_sf"/>
</dbReference>
<dbReference type="InterPro" id="IPR041468">
    <property type="entry name" value="HTH_ParB/Spo0J"/>
</dbReference>
<sequence>MTTIIKKISANKNNTPLSEQQTVQKNISLDLVDLSPDNYRIYFCPVALNELATDMTLHGMISPVTVRPMPTGRYELVVGERRIRAARIATLEIIPAVIKELTDEQAEEMRLSENLQRENPHPMDEANRIGKMQREGKTIAQIAERLSKSKTFIYARLKLSALILPLQELFFAEKLSLSEAMEIAALAPSSQEEIFERHCIDWQEENFTTHSFKYIIGRYKYDLSDAPFDVQDSQLIPQAGACSTCPFNSATLISLFPEMAEDAICTNKACYHSKCLTATKNEVLQVVENFAPLAIIYSGSLSEENQIIVDSLDQTAGLPQYSTCEVMVLPPPTMPDQQDYTDEDDGESFDQIGYDLAMQEYNEDLSAFNERTASGEFSKGLYFHSFGAIAVLFTERHSNTKQAPQKATAKQVQEAIKQGTQTTELLQGEVSRLHTRENRAKQIDREKVQLNLHQHFCDATSTVEISNPANSADLAAARLLVYQSLKYEAKSRIDKSLLVDENLTRITDPEKVYQKLASLTESEYALMIRLAVCGQGESKIPTNISGIALYQLAVESSLDVQQIENKQAKIAKQRMKKLKPRLKDLETRIKRMDAQNKHKEAA</sequence>
<dbReference type="SUPFAM" id="SSF110849">
    <property type="entry name" value="ParB/Sulfiredoxin"/>
    <property type="match status" value="1"/>
</dbReference>
<dbReference type="InterPro" id="IPR003115">
    <property type="entry name" value="ParB_N"/>
</dbReference>
<dbReference type="SMART" id="SM00470">
    <property type="entry name" value="ParB"/>
    <property type="match status" value="1"/>
</dbReference>
<keyword evidence="5" id="KW-1185">Reference proteome</keyword>
<evidence type="ECO:0000313" key="5">
    <source>
        <dbReference type="Proteomes" id="UP001549749"/>
    </source>
</evidence>
<dbReference type="NCBIfam" id="TIGR00180">
    <property type="entry name" value="parB_part"/>
    <property type="match status" value="1"/>
</dbReference>
<gene>
    <name evidence="4" type="ORF">ABR189_25005</name>
</gene>
<dbReference type="SUPFAM" id="SSF109709">
    <property type="entry name" value="KorB DNA-binding domain-like"/>
    <property type="match status" value="1"/>
</dbReference>
<dbReference type="PANTHER" id="PTHR33375">
    <property type="entry name" value="CHROMOSOME-PARTITIONING PROTEIN PARB-RELATED"/>
    <property type="match status" value="1"/>
</dbReference>
<organism evidence="4 5">
    <name type="scientific">Chitinophaga defluvii</name>
    <dbReference type="NCBI Taxonomy" id="3163343"/>
    <lineage>
        <taxon>Bacteria</taxon>
        <taxon>Pseudomonadati</taxon>
        <taxon>Bacteroidota</taxon>
        <taxon>Chitinophagia</taxon>
        <taxon>Chitinophagales</taxon>
        <taxon>Chitinophagaceae</taxon>
        <taxon>Chitinophaga</taxon>
    </lineage>
</organism>
<dbReference type="RefSeq" id="WP_354663221.1">
    <property type="nucleotide sequence ID" value="NZ_JBEXAC010000002.1"/>
</dbReference>
<evidence type="ECO:0000259" key="3">
    <source>
        <dbReference type="SMART" id="SM00470"/>
    </source>
</evidence>
<proteinExistence type="inferred from homology"/>
<feature type="domain" description="ParB-like N-terminal" evidence="3">
    <location>
        <begin position="27"/>
        <end position="115"/>
    </location>
</feature>
<accession>A0ABV2TCA8</accession>
<evidence type="ECO:0000313" key="4">
    <source>
        <dbReference type="EMBL" id="MET7000667.1"/>
    </source>
</evidence>
<name>A0ABV2TCA8_9BACT</name>
<reference evidence="4 5" key="1">
    <citation type="submission" date="2024-06" db="EMBL/GenBank/DDBJ databases">
        <title>Chitinophaga defluvii sp. nov., isolated from municipal sewage.</title>
        <authorList>
            <person name="Zhang L."/>
        </authorList>
    </citation>
    <scope>NUCLEOTIDE SEQUENCE [LARGE SCALE GENOMIC DNA]</scope>
    <source>
        <strain evidence="4 5">H8</strain>
    </source>
</reference>